<dbReference type="Gene3D" id="3.40.50.2300">
    <property type="match status" value="1"/>
</dbReference>
<keyword evidence="9" id="KW-1133">Transmembrane helix</keyword>
<dbReference type="Pfam" id="PF02518">
    <property type="entry name" value="HATPase_c"/>
    <property type="match status" value="1"/>
</dbReference>
<dbReference type="InterPro" id="IPR036890">
    <property type="entry name" value="HATPase_C_sf"/>
</dbReference>
<dbReference type="CDD" id="cd17546">
    <property type="entry name" value="REC_hyHK_CKI1_RcsC-like"/>
    <property type="match status" value="1"/>
</dbReference>
<evidence type="ECO:0000256" key="5">
    <source>
        <dbReference type="ARBA" id="ARBA00022777"/>
    </source>
</evidence>
<dbReference type="SUPFAM" id="SSF52172">
    <property type="entry name" value="CheY-like"/>
    <property type="match status" value="1"/>
</dbReference>
<dbReference type="Gene3D" id="3.30.565.10">
    <property type="entry name" value="Histidine kinase-like ATPase, C-terminal domain"/>
    <property type="match status" value="1"/>
</dbReference>
<feature type="domain" description="Histidine kinase" evidence="10">
    <location>
        <begin position="419"/>
        <end position="641"/>
    </location>
</feature>
<name>A0A438AFD0_9RHOB</name>
<proteinExistence type="predicted"/>
<dbReference type="SMART" id="SM00387">
    <property type="entry name" value="HATPase_c"/>
    <property type="match status" value="1"/>
</dbReference>
<dbReference type="Pfam" id="PF00989">
    <property type="entry name" value="PAS"/>
    <property type="match status" value="1"/>
</dbReference>
<dbReference type="PANTHER" id="PTHR43047">
    <property type="entry name" value="TWO-COMPONENT HISTIDINE PROTEIN KINASE"/>
    <property type="match status" value="1"/>
</dbReference>
<dbReference type="Gene3D" id="1.10.287.130">
    <property type="match status" value="1"/>
</dbReference>
<dbReference type="SUPFAM" id="SSF55785">
    <property type="entry name" value="PYP-like sensor domain (PAS domain)"/>
    <property type="match status" value="1"/>
</dbReference>
<feature type="domain" description="PAS" evidence="12">
    <location>
        <begin position="279"/>
        <end position="325"/>
    </location>
</feature>
<sequence>MYRGDPAFEEAPASKPSAVLRAGGIGTHGSGPSHPDTTHPGAGYFGVAHPRERHGDAGPIRRLGYAVIALIGTLAIAIAVGTGAPYLFGGTVPLAPALQEATFETEWSLSRLDHYFGRMQRVITGDEPDVAALRTAQAAFAAELAALDPAQGLDGRTVRAERPDVVEALAALRPAARSVGTLMAQSNAEMRRALPELQERIDAMEPDVAKLVRQGFVELGVQSDRKGQLITSILTAFGLLSALLCVALAGIALRLNRVSRQNANRADELREASIRNQAILDASIDAIVVAETDGTIREFNAVAEEIFECRAEDAVGRNLNEVIVPPAQVDAHDAALARYRATRRRRLLGGGRVRLEARRGERGTFPSEVSIQAMGDERADLIVAFIRDITAQVAAEEELRCTRDRALANERAKSDFVAVMSHEIRTPLNGLLGTLELLRYTTLSPAQRCHVDDMEASGQVLLGHVDDVLDISRIDAGKMPIRPEPFDPAQLLDDVVRQVASRAHANGNTLGWRWAGDPVPGMVADPGRLRQVLFNLVDNAAKFTQDGEIAVEIAAMRQDRHDEPHLEFRIRDTGAGIDPADMDRVFRDFETADAAYGRRAGGTGLGLGIVRRLVDSMGGEIKVDSEVGEGSEFRVILPLIETAAPEAPSEPALPALPQDEPAIAAPRALDILIVEDNLINRKVLGGMLRAAGHSFVEATDGEQGVQLAAAHRFDLILMDISMPVLDGPSATREIRGGLGRSADTPIVAVTAHALRDEVQSFRSAGMDDVIVKPVDRTSLARVIARLASGRDAADEDAQPHALLPGAGQAEADVAVPLHAEAAGMGVQAADQGAMAEGTALRQPAMPAGQESVAERTSASVITFHPQDHATEEAAEAGIGALMQLAVAEGNAIVDALHKRGSEPMEAELAARLHHFCGTAGALGLEEIRSVLVTAGNAYRSGDIDRAEREAARIPALWEAARTGLMTAEGWRGTGGP</sequence>
<evidence type="ECO:0000256" key="1">
    <source>
        <dbReference type="ARBA" id="ARBA00000085"/>
    </source>
</evidence>
<feature type="transmembrane region" description="Helical" evidence="9">
    <location>
        <begin position="63"/>
        <end position="88"/>
    </location>
</feature>
<dbReference type="InterPro" id="IPR035965">
    <property type="entry name" value="PAS-like_dom_sf"/>
</dbReference>
<dbReference type="Gene3D" id="3.30.450.20">
    <property type="entry name" value="PAS domain"/>
    <property type="match status" value="1"/>
</dbReference>
<dbReference type="Pfam" id="PF00512">
    <property type="entry name" value="HisKA"/>
    <property type="match status" value="1"/>
</dbReference>
<dbReference type="EC" id="2.7.13.3" evidence="2"/>
<evidence type="ECO:0000259" key="12">
    <source>
        <dbReference type="PROSITE" id="PS50112"/>
    </source>
</evidence>
<comment type="caution">
    <text evidence="13">The sequence shown here is derived from an EMBL/GenBank/DDBJ whole genome shotgun (WGS) entry which is preliminary data.</text>
</comment>
<dbReference type="InterPro" id="IPR013767">
    <property type="entry name" value="PAS_fold"/>
</dbReference>
<dbReference type="CDD" id="cd00082">
    <property type="entry name" value="HisKA"/>
    <property type="match status" value="1"/>
</dbReference>
<dbReference type="InterPro" id="IPR001789">
    <property type="entry name" value="Sig_transdc_resp-reg_receiver"/>
</dbReference>
<dbReference type="PROSITE" id="PS50109">
    <property type="entry name" value="HIS_KIN"/>
    <property type="match status" value="1"/>
</dbReference>
<dbReference type="NCBIfam" id="TIGR00229">
    <property type="entry name" value="sensory_box"/>
    <property type="match status" value="1"/>
</dbReference>
<keyword evidence="9" id="KW-0472">Membrane</keyword>
<keyword evidence="5" id="KW-0418">Kinase</keyword>
<dbReference type="Pfam" id="PF00072">
    <property type="entry name" value="Response_reg"/>
    <property type="match status" value="1"/>
</dbReference>
<dbReference type="OrthoDB" id="9801651at2"/>
<dbReference type="SMART" id="SM00091">
    <property type="entry name" value="PAS"/>
    <property type="match status" value="1"/>
</dbReference>
<dbReference type="SUPFAM" id="SSF55874">
    <property type="entry name" value="ATPase domain of HSP90 chaperone/DNA topoisomerase II/histidine kinase"/>
    <property type="match status" value="1"/>
</dbReference>
<organism evidence="13 14">
    <name type="scientific">Mesobaculum littorinae</name>
    <dbReference type="NCBI Taxonomy" id="2486419"/>
    <lineage>
        <taxon>Bacteria</taxon>
        <taxon>Pseudomonadati</taxon>
        <taxon>Pseudomonadota</taxon>
        <taxon>Alphaproteobacteria</taxon>
        <taxon>Rhodobacterales</taxon>
        <taxon>Roseobacteraceae</taxon>
        <taxon>Mesobaculum</taxon>
    </lineage>
</organism>
<reference evidence="13 14" key="1">
    <citation type="submission" date="2018-11" db="EMBL/GenBank/DDBJ databases">
        <title>Mesobaculum littorinae gen. nov., sp. nov., isolated from Littorina scabra that represents a novel genus of the order Rhodobacteraceae.</title>
        <authorList>
            <person name="Li F."/>
        </authorList>
    </citation>
    <scope>NUCLEOTIDE SEQUENCE [LARGE SCALE GENOMIC DNA]</scope>
    <source>
        <strain evidence="13 14">M0103</strain>
    </source>
</reference>
<dbReference type="SUPFAM" id="SSF47384">
    <property type="entry name" value="Homodimeric domain of signal transducing histidine kinase"/>
    <property type="match status" value="1"/>
</dbReference>
<dbReference type="InterPro" id="IPR036097">
    <property type="entry name" value="HisK_dim/P_sf"/>
</dbReference>
<evidence type="ECO:0000313" key="13">
    <source>
        <dbReference type="EMBL" id="RVV97433.1"/>
    </source>
</evidence>
<dbReference type="PROSITE" id="PS50112">
    <property type="entry name" value="PAS"/>
    <property type="match status" value="1"/>
</dbReference>
<evidence type="ECO:0000256" key="3">
    <source>
        <dbReference type="ARBA" id="ARBA00022553"/>
    </source>
</evidence>
<feature type="region of interest" description="Disordered" evidence="8">
    <location>
        <begin position="1"/>
        <end position="40"/>
    </location>
</feature>
<feature type="modified residue" description="4-aspartylphosphate" evidence="7">
    <location>
        <position position="719"/>
    </location>
</feature>
<dbReference type="CDD" id="cd00130">
    <property type="entry name" value="PAS"/>
    <property type="match status" value="1"/>
</dbReference>
<evidence type="ECO:0000256" key="8">
    <source>
        <dbReference type="SAM" id="MobiDB-lite"/>
    </source>
</evidence>
<dbReference type="InterPro" id="IPR011006">
    <property type="entry name" value="CheY-like_superfamily"/>
</dbReference>
<dbReference type="InterPro" id="IPR004358">
    <property type="entry name" value="Sig_transdc_His_kin-like_C"/>
</dbReference>
<feature type="transmembrane region" description="Helical" evidence="9">
    <location>
        <begin position="229"/>
        <end position="255"/>
    </location>
</feature>
<dbReference type="FunFam" id="3.30.565.10:FF:000010">
    <property type="entry name" value="Sensor histidine kinase RcsC"/>
    <property type="match status" value="1"/>
</dbReference>
<dbReference type="CDD" id="cd16922">
    <property type="entry name" value="HATPase_EvgS-ArcB-TorS-like"/>
    <property type="match status" value="1"/>
</dbReference>
<dbReference type="InterPro" id="IPR000014">
    <property type="entry name" value="PAS"/>
</dbReference>
<dbReference type="InterPro" id="IPR003661">
    <property type="entry name" value="HisK_dim/P_dom"/>
</dbReference>
<keyword evidence="3 7" id="KW-0597">Phosphoprotein</keyword>
<dbReference type="InterPro" id="IPR003594">
    <property type="entry name" value="HATPase_dom"/>
</dbReference>
<comment type="catalytic activity">
    <reaction evidence="1">
        <text>ATP + protein L-histidine = ADP + protein N-phospho-L-histidine.</text>
        <dbReference type="EC" id="2.7.13.3"/>
    </reaction>
</comment>
<keyword evidence="4" id="KW-0808">Transferase</keyword>
<accession>A0A438AFD0</accession>
<dbReference type="PRINTS" id="PR00344">
    <property type="entry name" value="BCTRLSENSOR"/>
</dbReference>
<keyword evidence="6" id="KW-0902">Two-component regulatory system</keyword>
<dbReference type="PANTHER" id="PTHR43047:SF78">
    <property type="entry name" value="SENSORY_REGULATORY PROTEIN RPFC"/>
    <property type="match status" value="1"/>
</dbReference>
<evidence type="ECO:0000259" key="11">
    <source>
        <dbReference type="PROSITE" id="PS50110"/>
    </source>
</evidence>
<keyword evidence="14" id="KW-1185">Reference proteome</keyword>
<evidence type="ECO:0000256" key="2">
    <source>
        <dbReference type="ARBA" id="ARBA00012438"/>
    </source>
</evidence>
<dbReference type="SMART" id="SM00388">
    <property type="entry name" value="HisKA"/>
    <property type="match status" value="1"/>
</dbReference>
<dbReference type="AlphaFoldDB" id="A0A438AFD0"/>
<keyword evidence="9" id="KW-0812">Transmembrane</keyword>
<protein>
    <recommendedName>
        <fullName evidence="2">histidine kinase</fullName>
        <ecNumber evidence="2">2.7.13.3</ecNumber>
    </recommendedName>
</protein>
<dbReference type="EMBL" id="RQXX01000004">
    <property type="protein sequence ID" value="RVV97433.1"/>
    <property type="molecule type" value="Genomic_DNA"/>
</dbReference>
<dbReference type="InterPro" id="IPR005467">
    <property type="entry name" value="His_kinase_dom"/>
</dbReference>
<dbReference type="SMART" id="SM00448">
    <property type="entry name" value="REC"/>
    <property type="match status" value="1"/>
</dbReference>
<evidence type="ECO:0000313" key="14">
    <source>
        <dbReference type="Proteomes" id="UP000285908"/>
    </source>
</evidence>
<dbReference type="PROSITE" id="PS50110">
    <property type="entry name" value="RESPONSE_REGULATORY"/>
    <property type="match status" value="1"/>
</dbReference>
<dbReference type="GO" id="GO:0000155">
    <property type="term" value="F:phosphorelay sensor kinase activity"/>
    <property type="evidence" value="ECO:0007669"/>
    <property type="project" value="InterPro"/>
</dbReference>
<feature type="domain" description="Response regulatory" evidence="11">
    <location>
        <begin position="670"/>
        <end position="787"/>
    </location>
</feature>
<evidence type="ECO:0000256" key="6">
    <source>
        <dbReference type="ARBA" id="ARBA00023012"/>
    </source>
</evidence>
<dbReference type="Proteomes" id="UP000285908">
    <property type="component" value="Unassembled WGS sequence"/>
</dbReference>
<evidence type="ECO:0000256" key="4">
    <source>
        <dbReference type="ARBA" id="ARBA00022679"/>
    </source>
</evidence>
<gene>
    <name evidence="13" type="ORF">EKE94_12840</name>
</gene>
<evidence type="ECO:0000256" key="9">
    <source>
        <dbReference type="SAM" id="Phobius"/>
    </source>
</evidence>
<evidence type="ECO:0000256" key="7">
    <source>
        <dbReference type="PROSITE-ProRule" id="PRU00169"/>
    </source>
</evidence>
<dbReference type="GO" id="GO:0006355">
    <property type="term" value="P:regulation of DNA-templated transcription"/>
    <property type="evidence" value="ECO:0007669"/>
    <property type="project" value="InterPro"/>
</dbReference>
<evidence type="ECO:0000259" key="10">
    <source>
        <dbReference type="PROSITE" id="PS50109"/>
    </source>
</evidence>